<sequence>MGKKPRGTTRKARITKYITGISMSSDKYYELKVHIKSIVVPGTPAFEFRRLGHGTNKKSYYLWLHKTLEEIGPRFFPSGARGLVWPEDYDKIYKVVHQVVRILSAGIRKDYYRRNPRAVQRGSSDDEMEMAQDGELHEGEAGDTDTEEDVVALDEDGRYAQWEQEEVKMRVILEARDQENQDDDTVEEAMGAEPIELEDLLGLMKPEVFANFPNVDDEYFDWDEILDPSSPEPVRYFVAKYLRLDCPPSLVAFLT</sequence>
<gene>
    <name evidence="2" type="ORF">GSTUAT00003282001</name>
</gene>
<feature type="region of interest" description="Disordered" evidence="1">
    <location>
        <begin position="118"/>
        <end position="146"/>
    </location>
</feature>
<evidence type="ECO:0000256" key="1">
    <source>
        <dbReference type="SAM" id="MobiDB-lite"/>
    </source>
</evidence>
<organism evidence="2 3">
    <name type="scientific">Tuber aestivum</name>
    <name type="common">summer truffle</name>
    <dbReference type="NCBI Taxonomy" id="59557"/>
    <lineage>
        <taxon>Eukaryota</taxon>
        <taxon>Fungi</taxon>
        <taxon>Dikarya</taxon>
        <taxon>Ascomycota</taxon>
        <taxon>Pezizomycotina</taxon>
        <taxon>Pezizomycetes</taxon>
        <taxon>Pezizales</taxon>
        <taxon>Tuberaceae</taxon>
        <taxon>Tuber</taxon>
    </lineage>
</organism>
<evidence type="ECO:0000313" key="3">
    <source>
        <dbReference type="Proteomes" id="UP001412239"/>
    </source>
</evidence>
<accession>A0A292Q1U1</accession>
<dbReference type="Proteomes" id="UP001412239">
    <property type="component" value="Unassembled WGS sequence"/>
</dbReference>
<evidence type="ECO:0000313" key="2">
    <source>
        <dbReference type="EMBL" id="CUS12670.1"/>
    </source>
</evidence>
<keyword evidence="3" id="KW-1185">Reference proteome</keyword>
<reference evidence="2" key="1">
    <citation type="submission" date="2015-10" db="EMBL/GenBank/DDBJ databases">
        <authorList>
            <person name="Regsiter A."/>
            <person name="william w."/>
        </authorList>
    </citation>
    <scope>NUCLEOTIDE SEQUENCE</scope>
    <source>
        <strain evidence="2">Montdore</strain>
    </source>
</reference>
<proteinExistence type="predicted"/>
<name>A0A292Q1U1_9PEZI</name>
<protein>
    <submittedName>
        <fullName evidence="2">Uncharacterized protein</fullName>
    </submittedName>
</protein>
<dbReference type="EMBL" id="LN890987">
    <property type="protein sequence ID" value="CUS12670.1"/>
    <property type="molecule type" value="Genomic_DNA"/>
</dbReference>
<dbReference type="AlphaFoldDB" id="A0A292Q1U1"/>